<proteinExistence type="inferred from homology"/>
<gene>
    <name evidence="8" type="ORF">BDW42DRAFT_201368</name>
</gene>
<dbReference type="GO" id="GO:0046872">
    <property type="term" value="F:metal ion binding"/>
    <property type="evidence" value="ECO:0007669"/>
    <property type="project" value="UniProtKB-KW"/>
</dbReference>
<evidence type="ECO:0000256" key="4">
    <source>
        <dbReference type="ARBA" id="ARBA00022964"/>
    </source>
</evidence>
<accession>A0A2J5HSD5</accession>
<dbReference type="PANTHER" id="PTHR30468:SF10">
    <property type="entry name" value="TAUD_TFDA-LIKE DOMAIN-CONTAINING PROTEIN"/>
    <property type="match status" value="1"/>
</dbReference>
<feature type="domain" description="TauD/TfdA-like" evidence="7">
    <location>
        <begin position="39"/>
        <end position="334"/>
    </location>
</feature>
<keyword evidence="5" id="KW-0560">Oxidoreductase</keyword>
<evidence type="ECO:0000256" key="6">
    <source>
        <dbReference type="ARBA" id="ARBA00023004"/>
    </source>
</evidence>
<protein>
    <submittedName>
        <fullName evidence="8">Taurine catabolism dioxygenase</fullName>
    </submittedName>
</protein>
<evidence type="ECO:0000256" key="5">
    <source>
        <dbReference type="ARBA" id="ARBA00023002"/>
    </source>
</evidence>
<dbReference type="SUPFAM" id="SSF51197">
    <property type="entry name" value="Clavaminate synthase-like"/>
    <property type="match status" value="1"/>
</dbReference>
<evidence type="ECO:0000313" key="9">
    <source>
        <dbReference type="Proteomes" id="UP000235023"/>
    </source>
</evidence>
<dbReference type="InterPro" id="IPR003819">
    <property type="entry name" value="TauD/TfdA-like"/>
</dbReference>
<dbReference type="Proteomes" id="UP000235023">
    <property type="component" value="Unassembled WGS sequence"/>
</dbReference>
<keyword evidence="3" id="KW-0479">Metal-binding</keyword>
<dbReference type="Pfam" id="PF02668">
    <property type="entry name" value="TauD"/>
    <property type="match status" value="1"/>
</dbReference>
<dbReference type="InterPro" id="IPR051323">
    <property type="entry name" value="AtsK-like"/>
</dbReference>
<dbReference type="Gene3D" id="3.60.130.10">
    <property type="entry name" value="Clavaminate synthase-like"/>
    <property type="match status" value="1"/>
</dbReference>
<name>A0A2J5HSD5_9EURO</name>
<dbReference type="GO" id="GO:0005737">
    <property type="term" value="C:cytoplasm"/>
    <property type="evidence" value="ECO:0007669"/>
    <property type="project" value="TreeGrafter"/>
</dbReference>
<keyword evidence="4 8" id="KW-0223">Dioxygenase</keyword>
<keyword evidence="9" id="KW-1185">Reference proteome</keyword>
<evidence type="ECO:0000256" key="2">
    <source>
        <dbReference type="ARBA" id="ARBA00005896"/>
    </source>
</evidence>
<comment type="cofactor">
    <cofactor evidence="1">
        <name>Fe(2+)</name>
        <dbReference type="ChEBI" id="CHEBI:29033"/>
    </cofactor>
</comment>
<dbReference type="GO" id="GO:0016706">
    <property type="term" value="F:2-oxoglutarate-dependent dioxygenase activity"/>
    <property type="evidence" value="ECO:0007669"/>
    <property type="project" value="TreeGrafter"/>
</dbReference>
<dbReference type="PANTHER" id="PTHR30468">
    <property type="entry name" value="ALPHA-KETOGLUTARATE-DEPENDENT SULFONATE DIOXYGENASE"/>
    <property type="match status" value="1"/>
</dbReference>
<evidence type="ECO:0000256" key="1">
    <source>
        <dbReference type="ARBA" id="ARBA00001954"/>
    </source>
</evidence>
<dbReference type="InterPro" id="IPR042098">
    <property type="entry name" value="TauD-like_sf"/>
</dbReference>
<dbReference type="EMBL" id="KZ559550">
    <property type="protein sequence ID" value="PLN80215.1"/>
    <property type="molecule type" value="Genomic_DNA"/>
</dbReference>
<dbReference type="AlphaFoldDB" id="A0A2J5HSD5"/>
<evidence type="ECO:0000313" key="8">
    <source>
        <dbReference type="EMBL" id="PLN80215.1"/>
    </source>
</evidence>
<comment type="similarity">
    <text evidence="2">Belongs to the TfdA dioxygenase family.</text>
</comment>
<evidence type="ECO:0000256" key="3">
    <source>
        <dbReference type="ARBA" id="ARBA00022723"/>
    </source>
</evidence>
<evidence type="ECO:0000259" key="7">
    <source>
        <dbReference type="Pfam" id="PF02668"/>
    </source>
</evidence>
<dbReference type="OrthoDB" id="10257314at2759"/>
<dbReference type="FunFam" id="3.60.130.10:FF:000005">
    <property type="entry name" value="TfdA family taurine dioxygenase"/>
    <property type="match status" value="1"/>
</dbReference>
<reference evidence="9" key="1">
    <citation type="submission" date="2017-12" db="EMBL/GenBank/DDBJ databases">
        <authorList>
            <consortium name="DOE Joint Genome Institute"/>
            <person name="Mondo S.J."/>
            <person name="Kjaerbolling I."/>
            <person name="Vesth T.C."/>
            <person name="Frisvad J.C."/>
            <person name="Nybo J.L."/>
            <person name="Theobald S."/>
            <person name="Kuo A."/>
            <person name="Bowyer P."/>
            <person name="Matsuda Y."/>
            <person name="Lyhne E.K."/>
            <person name="Kogle M.E."/>
            <person name="Clum A."/>
            <person name="Lipzen A."/>
            <person name="Salamov A."/>
            <person name="Ngan C.Y."/>
            <person name="Daum C."/>
            <person name="Chiniquy J."/>
            <person name="Barry K."/>
            <person name="LaButti K."/>
            <person name="Haridas S."/>
            <person name="Simmons B.A."/>
            <person name="Magnuson J.K."/>
            <person name="Mortensen U.H."/>
            <person name="Larsen T.O."/>
            <person name="Grigoriev I.V."/>
            <person name="Baker S.E."/>
            <person name="Andersen M.R."/>
            <person name="Nordberg H.P."/>
            <person name="Cantor M.N."/>
            <person name="Hua S.X."/>
        </authorList>
    </citation>
    <scope>NUCLEOTIDE SEQUENCE [LARGE SCALE GENOMIC DNA]</scope>
    <source>
        <strain evidence="9">IBT 19404</strain>
    </source>
</reference>
<sequence length="358" mass="40416">MATSLTETAPIVDNKVSLQGTAREPLKPSGVLDAFESFEVTPIIGREYPNASLKDFLRAPNSDDLLRDLAITISQRGVVFFRKQDGLDDDLQKELIQRLGELSGKPSTSGLHIHPIANSEREHSVKDNEISIISSKQRQTLYKDRNTRRQSSRREWHSDITFEPVPADYTILRLTELPETGGDTLWASGYEVYDRISGPYQKFLEGLTATYAQPGFNKVAEENSFKVFHGPRGAPENVGDALSAVHPVIRTNPVTGWKSVFAVGSHCQRINGVTEEESRHLLNWFVTLIVENHDLQARLRYQNPNDLAIWDNRSVYHAATWDYEHIGPRTGHRVVGLGERPYFDPNSKSRREALEQEA</sequence>
<organism evidence="8 9">
    <name type="scientific">Aspergillus taichungensis</name>
    <dbReference type="NCBI Taxonomy" id="482145"/>
    <lineage>
        <taxon>Eukaryota</taxon>
        <taxon>Fungi</taxon>
        <taxon>Dikarya</taxon>
        <taxon>Ascomycota</taxon>
        <taxon>Pezizomycotina</taxon>
        <taxon>Eurotiomycetes</taxon>
        <taxon>Eurotiomycetidae</taxon>
        <taxon>Eurotiales</taxon>
        <taxon>Aspergillaceae</taxon>
        <taxon>Aspergillus</taxon>
        <taxon>Aspergillus subgen. Circumdati</taxon>
    </lineage>
</organism>
<keyword evidence="6" id="KW-0408">Iron</keyword>